<evidence type="ECO:0000313" key="3">
    <source>
        <dbReference type="EMBL" id="QJH99408.1"/>
    </source>
</evidence>
<organism evidence="3">
    <name type="scientific">viral metagenome</name>
    <dbReference type="NCBI Taxonomy" id="1070528"/>
    <lineage>
        <taxon>unclassified sequences</taxon>
        <taxon>metagenomes</taxon>
        <taxon>organismal metagenomes</taxon>
    </lineage>
</organism>
<protein>
    <submittedName>
        <fullName evidence="3">Uncharacterized protein</fullName>
    </submittedName>
</protein>
<dbReference type="EMBL" id="MT141535">
    <property type="protein sequence ID" value="QJA65263.1"/>
    <property type="molecule type" value="Genomic_DNA"/>
</dbReference>
<dbReference type="EMBL" id="MT142521">
    <property type="protein sequence ID" value="QJA83963.1"/>
    <property type="molecule type" value="Genomic_DNA"/>
</dbReference>
<dbReference type="AlphaFoldDB" id="A0A6M3XNG9"/>
<accession>A0A6M3XNG9</accession>
<evidence type="ECO:0000313" key="2">
    <source>
        <dbReference type="EMBL" id="QJA83963.1"/>
    </source>
</evidence>
<dbReference type="EMBL" id="MT144787">
    <property type="protein sequence ID" value="QJH99408.1"/>
    <property type="molecule type" value="Genomic_DNA"/>
</dbReference>
<evidence type="ECO:0000313" key="1">
    <source>
        <dbReference type="EMBL" id="QJA65263.1"/>
    </source>
</evidence>
<reference evidence="3" key="1">
    <citation type="submission" date="2020-03" db="EMBL/GenBank/DDBJ databases">
        <title>The deep terrestrial virosphere.</title>
        <authorList>
            <person name="Holmfeldt K."/>
            <person name="Nilsson E."/>
            <person name="Simone D."/>
            <person name="Lopez-Fernandez M."/>
            <person name="Wu X."/>
            <person name="de Brujin I."/>
            <person name="Lundin D."/>
            <person name="Andersson A."/>
            <person name="Bertilsson S."/>
            <person name="Dopson M."/>
        </authorList>
    </citation>
    <scope>NUCLEOTIDE SEQUENCE</scope>
    <source>
        <strain evidence="2">MM415A00243</strain>
        <strain evidence="1">MM415B00422</strain>
        <strain evidence="3">TM448B01581</strain>
    </source>
</reference>
<name>A0A6M3XNG9_9ZZZZ</name>
<sequence length="153" mass="16199">MAKHRVKLIDSDTAASAGIAVYVVPNTYTEVLAHFESTTANNADIAVNADDDLDAVLVTDNDAPGGVQVYVVEGETPDRRLQAVIAHNMDVFVPMRSGQLIRIVDNDDAATDGVALYCDDDAADVSNRLLFVSPSDTSTAVECRGSLTSVVAE</sequence>
<proteinExistence type="predicted"/>
<gene>
    <name evidence="2" type="ORF">MM415A00243_0025</name>
    <name evidence="1" type="ORF">MM415B00422_0025</name>
    <name evidence="3" type="ORF">TM448B01581_0003</name>
</gene>